<organism evidence="4 5">
    <name type="scientific">Flavivirga aquatica</name>
    <dbReference type="NCBI Taxonomy" id="1849968"/>
    <lineage>
        <taxon>Bacteria</taxon>
        <taxon>Pseudomonadati</taxon>
        <taxon>Bacteroidota</taxon>
        <taxon>Flavobacteriia</taxon>
        <taxon>Flavobacteriales</taxon>
        <taxon>Flavobacteriaceae</taxon>
        <taxon>Flavivirga</taxon>
    </lineage>
</organism>
<reference evidence="4 5" key="1">
    <citation type="submission" date="2016-05" db="EMBL/GenBank/DDBJ databases">
        <title>Draft Genome Sequence of Algibacter sp. Strain SK-16 Isolated from the Surface Water of Aburatsubo Inlet.</title>
        <authorList>
            <person name="Wong S.-K."/>
            <person name="Yoshizawa S."/>
            <person name="Nakajima Y."/>
            <person name="Ogura Y."/>
            <person name="Tetsuya H."/>
            <person name="Hamasaki K."/>
        </authorList>
    </citation>
    <scope>NUCLEOTIDE SEQUENCE [LARGE SCALE GENOMIC DNA]</scope>
    <source>
        <strain evidence="4 5">SK-16</strain>
    </source>
</reference>
<dbReference type="InterPro" id="IPR000182">
    <property type="entry name" value="GNAT_dom"/>
</dbReference>
<dbReference type="SUPFAM" id="SSF55729">
    <property type="entry name" value="Acyl-CoA N-acyltransferases (Nat)"/>
    <property type="match status" value="1"/>
</dbReference>
<keyword evidence="2" id="KW-0012">Acyltransferase</keyword>
<protein>
    <submittedName>
        <fullName evidence="4">Phosphinothricin acetyltransferase</fullName>
    </submittedName>
</protein>
<proteinExistence type="predicted"/>
<dbReference type="CDD" id="cd04301">
    <property type="entry name" value="NAT_SF"/>
    <property type="match status" value="1"/>
</dbReference>
<dbReference type="InterPro" id="IPR016181">
    <property type="entry name" value="Acyl_CoA_acyltransferase"/>
</dbReference>
<accession>A0A1E5TBZ0</accession>
<feature type="domain" description="N-acetyltransferase" evidence="3">
    <location>
        <begin position="1"/>
        <end position="154"/>
    </location>
</feature>
<comment type="caution">
    <text evidence="4">The sequence shown here is derived from an EMBL/GenBank/DDBJ whole genome shotgun (WGS) entry which is preliminary data.</text>
</comment>
<evidence type="ECO:0000313" key="4">
    <source>
        <dbReference type="EMBL" id="OEK08878.1"/>
    </source>
</evidence>
<evidence type="ECO:0000313" key="5">
    <source>
        <dbReference type="Proteomes" id="UP000095713"/>
    </source>
</evidence>
<evidence type="ECO:0000259" key="3">
    <source>
        <dbReference type="PROSITE" id="PS51186"/>
    </source>
</evidence>
<evidence type="ECO:0000256" key="1">
    <source>
        <dbReference type="ARBA" id="ARBA00022679"/>
    </source>
</evidence>
<dbReference type="PANTHER" id="PTHR43072">
    <property type="entry name" value="N-ACETYLTRANSFERASE"/>
    <property type="match status" value="1"/>
</dbReference>
<dbReference type="PANTHER" id="PTHR43072:SF23">
    <property type="entry name" value="UPF0039 PROTEIN C11D3.02C"/>
    <property type="match status" value="1"/>
</dbReference>
<keyword evidence="5" id="KW-1185">Reference proteome</keyword>
<gene>
    <name evidence="4" type="ORF">A8C32_00975</name>
</gene>
<dbReference type="Gene3D" id="3.40.630.30">
    <property type="match status" value="1"/>
</dbReference>
<dbReference type="AlphaFoldDB" id="A0A1E5TBZ0"/>
<dbReference type="PROSITE" id="PS51186">
    <property type="entry name" value="GNAT"/>
    <property type="match status" value="1"/>
</dbReference>
<evidence type="ECO:0000256" key="2">
    <source>
        <dbReference type="ARBA" id="ARBA00023315"/>
    </source>
</evidence>
<dbReference type="STRING" id="1849968.A8C32_00975"/>
<dbReference type="GO" id="GO:0016747">
    <property type="term" value="F:acyltransferase activity, transferring groups other than amino-acyl groups"/>
    <property type="evidence" value="ECO:0007669"/>
    <property type="project" value="InterPro"/>
</dbReference>
<dbReference type="RefSeq" id="WP_069829559.1">
    <property type="nucleotide sequence ID" value="NZ_MDJD01000028.1"/>
</dbReference>
<dbReference type="OrthoDB" id="9799096at2"/>
<keyword evidence="1 4" id="KW-0808">Transferase</keyword>
<dbReference type="Pfam" id="PF13420">
    <property type="entry name" value="Acetyltransf_4"/>
    <property type="match status" value="1"/>
</dbReference>
<sequence>MIRSVSIGDTQALLDIYNYYVLNTVVTFDVEPLTLEMFQDKLKRISFEYPFIVYEENNEIFGFAYGSRFRPKPAYNHTVESTVYVKHMAHGKQIGTKLYTELIRQLKKTDVNTILGVLTIPNDISVRLHEKFGFVQVAELKEVGLKFGAWQDIGIWQLKL</sequence>
<dbReference type="EMBL" id="MDJD01000028">
    <property type="protein sequence ID" value="OEK08878.1"/>
    <property type="molecule type" value="Genomic_DNA"/>
</dbReference>
<name>A0A1E5TBZ0_9FLAO</name>
<dbReference type="Proteomes" id="UP000095713">
    <property type="component" value="Unassembled WGS sequence"/>
</dbReference>